<evidence type="ECO:0000256" key="5">
    <source>
        <dbReference type="ARBA" id="ARBA00034778"/>
    </source>
</evidence>
<organism evidence="6 7">
    <name type="scientific">Psittacicella gerlachiana</name>
    <dbReference type="NCBI Taxonomy" id="2028574"/>
    <lineage>
        <taxon>Bacteria</taxon>
        <taxon>Pseudomonadati</taxon>
        <taxon>Pseudomonadota</taxon>
        <taxon>Gammaproteobacteria</taxon>
        <taxon>Pasteurellales</taxon>
        <taxon>Psittacicellaceae</taxon>
        <taxon>Psittacicella</taxon>
    </lineage>
</organism>
<evidence type="ECO:0008006" key="8">
    <source>
        <dbReference type="Google" id="ProtNLM"/>
    </source>
</evidence>
<dbReference type="PANTHER" id="PTHR47267:SF4">
    <property type="entry name" value="PYRIDOXAL PHOSPHATE PHOSPHATASE YIGL"/>
    <property type="match status" value="1"/>
</dbReference>
<dbReference type="GO" id="GO:0016791">
    <property type="term" value="F:phosphatase activity"/>
    <property type="evidence" value="ECO:0007669"/>
    <property type="project" value="UniProtKB-ARBA"/>
</dbReference>
<evidence type="ECO:0000256" key="1">
    <source>
        <dbReference type="ARBA" id="ARBA00001946"/>
    </source>
</evidence>
<keyword evidence="3" id="KW-0378">Hydrolase</keyword>
<evidence type="ECO:0000256" key="3">
    <source>
        <dbReference type="ARBA" id="ARBA00022801"/>
    </source>
</evidence>
<dbReference type="EMBL" id="NRJF01000213">
    <property type="protein sequence ID" value="RIY32896.1"/>
    <property type="molecule type" value="Genomic_DNA"/>
</dbReference>
<evidence type="ECO:0000313" key="7">
    <source>
        <dbReference type="Proteomes" id="UP000265964"/>
    </source>
</evidence>
<protein>
    <recommendedName>
        <fullName evidence="8">Cof subfamily protein (Haloacid dehalogenase superfamily)/HAD superfamily hydrolase (TIGR01484 family)</fullName>
    </recommendedName>
</protein>
<evidence type="ECO:0000313" key="6">
    <source>
        <dbReference type="EMBL" id="RIY32896.1"/>
    </source>
</evidence>
<comment type="caution">
    <text evidence="6">The sequence shown here is derived from an EMBL/GenBank/DDBJ whole genome shotgun (WGS) entry which is preliminary data.</text>
</comment>
<comment type="cofactor">
    <cofactor evidence="1">
        <name>Mg(2+)</name>
        <dbReference type="ChEBI" id="CHEBI:18420"/>
    </cofactor>
</comment>
<dbReference type="Pfam" id="PF08282">
    <property type="entry name" value="Hydrolase_3"/>
    <property type="match status" value="1"/>
</dbReference>
<dbReference type="SUPFAM" id="SSF56784">
    <property type="entry name" value="HAD-like"/>
    <property type="match status" value="1"/>
</dbReference>
<keyword evidence="7" id="KW-1185">Reference proteome</keyword>
<dbReference type="Proteomes" id="UP000265964">
    <property type="component" value="Unassembled WGS sequence"/>
</dbReference>
<evidence type="ECO:0000256" key="4">
    <source>
        <dbReference type="ARBA" id="ARBA00022842"/>
    </source>
</evidence>
<sequence length="290" mass="32383">MIRKRIFSMEHKHLDLSQIKVVAVDLDGTSINHAHELEDYTAKVYNALPQAGVELIVATGRGKNDVSMLKKLTIPFTLVTYNGSVIAKPETLGYQRPLDPQALVQICNYPYDADLYVSFYTADHWYVNQHNEAYARKLTSSGSAFEFKEATACVNEPVVKVFIVDPTGDRDRLELIKKDLEAKIGDKVEAVFSGNMSLDFTAKGVNKLTAIEAYLQSKGLTASENLIAFGDSMNDYAMLTGAKYGFYMENTLPFIKENFVPHPNCHEIGNCYKLATAKFLNQIFALGIQE</sequence>
<reference evidence="6 7" key="1">
    <citation type="submission" date="2017-08" db="EMBL/GenBank/DDBJ databases">
        <title>Reclassification of Bisgaard taxon 37 and 44.</title>
        <authorList>
            <person name="Christensen H."/>
        </authorList>
    </citation>
    <scope>NUCLEOTIDE SEQUENCE [LARGE SCALE GENOMIC DNA]</scope>
    <source>
        <strain evidence="6 7">EEAB3T1</strain>
    </source>
</reference>
<dbReference type="OrthoDB" id="9781413at2"/>
<dbReference type="GO" id="GO:0000287">
    <property type="term" value="F:magnesium ion binding"/>
    <property type="evidence" value="ECO:0007669"/>
    <property type="project" value="UniProtKB-ARBA"/>
</dbReference>
<dbReference type="InterPro" id="IPR023214">
    <property type="entry name" value="HAD_sf"/>
</dbReference>
<keyword evidence="4" id="KW-0460">Magnesium</keyword>
<dbReference type="PANTHER" id="PTHR47267">
    <property type="match status" value="1"/>
</dbReference>
<gene>
    <name evidence="6" type="ORF">CKF59_06690</name>
</gene>
<dbReference type="InterPro" id="IPR036412">
    <property type="entry name" value="HAD-like_sf"/>
</dbReference>
<evidence type="ECO:0000256" key="2">
    <source>
        <dbReference type="ARBA" id="ARBA00022723"/>
    </source>
</evidence>
<proteinExistence type="inferred from homology"/>
<dbReference type="AlphaFoldDB" id="A0A3A1Y6G6"/>
<dbReference type="InterPro" id="IPR006379">
    <property type="entry name" value="HAD-SF_hydro_IIB"/>
</dbReference>
<dbReference type="Gene3D" id="3.30.1240.10">
    <property type="match status" value="1"/>
</dbReference>
<comment type="similarity">
    <text evidence="5">Belongs to the HAD-like hydrolase superfamily. Cof family.</text>
</comment>
<dbReference type="NCBIfam" id="TIGR01484">
    <property type="entry name" value="HAD-SF-IIB"/>
    <property type="match status" value="1"/>
</dbReference>
<accession>A0A3A1Y6G6</accession>
<dbReference type="NCBIfam" id="TIGR00099">
    <property type="entry name" value="Cof-subfamily"/>
    <property type="match status" value="1"/>
</dbReference>
<dbReference type="InterPro" id="IPR000150">
    <property type="entry name" value="Cof"/>
</dbReference>
<dbReference type="Gene3D" id="3.40.50.1000">
    <property type="entry name" value="HAD superfamily/HAD-like"/>
    <property type="match status" value="1"/>
</dbReference>
<name>A0A3A1Y6G6_9GAMM</name>
<keyword evidence="2" id="KW-0479">Metal-binding</keyword>